<dbReference type="Proteomes" id="UP000265520">
    <property type="component" value="Unassembled WGS sequence"/>
</dbReference>
<evidence type="ECO:0000313" key="3">
    <source>
        <dbReference type="Proteomes" id="UP000265520"/>
    </source>
</evidence>
<accession>A0A392SFK1</accession>
<dbReference type="AlphaFoldDB" id="A0A392SFK1"/>
<feature type="region of interest" description="Disordered" evidence="1">
    <location>
        <begin position="1"/>
        <end position="25"/>
    </location>
</feature>
<organism evidence="2 3">
    <name type="scientific">Trifolium medium</name>
    <dbReference type="NCBI Taxonomy" id="97028"/>
    <lineage>
        <taxon>Eukaryota</taxon>
        <taxon>Viridiplantae</taxon>
        <taxon>Streptophyta</taxon>
        <taxon>Embryophyta</taxon>
        <taxon>Tracheophyta</taxon>
        <taxon>Spermatophyta</taxon>
        <taxon>Magnoliopsida</taxon>
        <taxon>eudicotyledons</taxon>
        <taxon>Gunneridae</taxon>
        <taxon>Pentapetalae</taxon>
        <taxon>rosids</taxon>
        <taxon>fabids</taxon>
        <taxon>Fabales</taxon>
        <taxon>Fabaceae</taxon>
        <taxon>Papilionoideae</taxon>
        <taxon>50 kb inversion clade</taxon>
        <taxon>NPAAA clade</taxon>
        <taxon>Hologalegina</taxon>
        <taxon>IRL clade</taxon>
        <taxon>Trifolieae</taxon>
        <taxon>Trifolium</taxon>
    </lineage>
</organism>
<name>A0A392SFK1_9FABA</name>
<reference evidence="2 3" key="1">
    <citation type="journal article" date="2018" name="Front. Plant Sci.">
        <title>Red Clover (Trifolium pratense) and Zigzag Clover (T. medium) - A Picture of Genomic Similarities and Differences.</title>
        <authorList>
            <person name="Dluhosova J."/>
            <person name="Istvanek J."/>
            <person name="Nedelnik J."/>
            <person name="Repkova J."/>
        </authorList>
    </citation>
    <scope>NUCLEOTIDE SEQUENCE [LARGE SCALE GENOMIC DNA]</scope>
    <source>
        <strain evidence="3">cv. 10/8</strain>
        <tissue evidence="2">Leaf</tissue>
    </source>
</reference>
<comment type="caution">
    <text evidence="2">The sequence shown here is derived from an EMBL/GenBank/DDBJ whole genome shotgun (WGS) entry which is preliminary data.</text>
</comment>
<protein>
    <submittedName>
        <fullName evidence="2">Uncharacterized protein</fullName>
    </submittedName>
</protein>
<sequence>MLIHSACRGSAVANRSASGGSGEGGGLRKFVCILLLSASALAYPPLFKATLRSGSLAGGSCREKTTT</sequence>
<feature type="non-terminal residue" evidence="2">
    <location>
        <position position="67"/>
    </location>
</feature>
<dbReference type="EMBL" id="LXQA010365438">
    <property type="protein sequence ID" value="MCI46974.1"/>
    <property type="molecule type" value="Genomic_DNA"/>
</dbReference>
<keyword evidence="3" id="KW-1185">Reference proteome</keyword>
<evidence type="ECO:0000313" key="2">
    <source>
        <dbReference type="EMBL" id="MCI46974.1"/>
    </source>
</evidence>
<proteinExistence type="predicted"/>
<evidence type="ECO:0000256" key="1">
    <source>
        <dbReference type="SAM" id="MobiDB-lite"/>
    </source>
</evidence>